<dbReference type="RefSeq" id="WP_094725999.1">
    <property type="nucleotide sequence ID" value="NZ_JBHLWS010000010.1"/>
</dbReference>
<sequence length="220" mass="24359">MKTTKSYRAVAMTLCAVLMFIIVPLHQAKAETVSAMSGLISFVNSSIDTSKGRIEVTRHQIEEYVFAHKEGLLAESNQSNLTVSSLTESIYSLVQSANADASAGKSVIMPDGRTVSFPRDFSTRGNDIKEEFFWWGVRRTYLTDAAALAYVAELRRARNASEVIESITRYIHPAAHVLAKLNTWYAKTLGDSIEWAAKQPGNGVVVEMTYVLTYTAVPRK</sequence>
<dbReference type="EMBL" id="MWWT01000001">
    <property type="protein sequence ID" value="OZG54873.1"/>
    <property type="molecule type" value="Genomic_DNA"/>
</dbReference>
<gene>
    <name evidence="1" type="ORF">ALMA_0198</name>
</gene>
<dbReference type="AlphaFoldDB" id="A0A261F760"/>
<comment type="caution">
    <text evidence="1">The sequence shown here is derived from an EMBL/GenBank/DDBJ whole genome shotgun (WGS) entry which is preliminary data.</text>
</comment>
<keyword evidence="2" id="KW-1185">Reference proteome</keyword>
<evidence type="ECO:0000313" key="1">
    <source>
        <dbReference type="EMBL" id="OZG54873.1"/>
    </source>
</evidence>
<accession>A0A261F760</accession>
<dbReference type="Proteomes" id="UP000243657">
    <property type="component" value="Unassembled WGS sequence"/>
</dbReference>
<reference evidence="1 2" key="1">
    <citation type="journal article" date="2017" name="BMC Genomics">
        <title>Comparative genomic and phylogenomic analyses of the Bifidobacteriaceae family.</title>
        <authorList>
            <person name="Lugli G.A."/>
            <person name="Milani C."/>
            <person name="Turroni F."/>
            <person name="Duranti S."/>
            <person name="Mancabelli L."/>
            <person name="Mangifesta M."/>
            <person name="Ferrario C."/>
            <person name="Modesto M."/>
            <person name="Mattarelli P."/>
            <person name="Jiri K."/>
            <person name="van Sinderen D."/>
            <person name="Ventura M."/>
        </authorList>
    </citation>
    <scope>NUCLEOTIDE SEQUENCE [LARGE SCALE GENOMIC DNA]</scope>
    <source>
        <strain evidence="1 2">DSM 24762</strain>
    </source>
</reference>
<name>A0A261F760_9BIFI</name>
<protein>
    <submittedName>
        <fullName evidence="1">Uncharacterized protein</fullName>
    </submittedName>
</protein>
<proteinExistence type="predicted"/>
<evidence type="ECO:0000313" key="2">
    <source>
        <dbReference type="Proteomes" id="UP000243657"/>
    </source>
</evidence>
<organism evidence="1 2">
    <name type="scientific">Alloscardovia macacae</name>
    <dbReference type="NCBI Taxonomy" id="1160091"/>
    <lineage>
        <taxon>Bacteria</taxon>
        <taxon>Bacillati</taxon>
        <taxon>Actinomycetota</taxon>
        <taxon>Actinomycetes</taxon>
        <taxon>Bifidobacteriales</taxon>
        <taxon>Bifidobacteriaceae</taxon>
        <taxon>Alloscardovia</taxon>
    </lineage>
</organism>